<comment type="caution">
    <text evidence="2">The sequence shown here is derived from an EMBL/GenBank/DDBJ whole genome shotgun (WGS) entry which is preliminary data.</text>
</comment>
<feature type="region of interest" description="Disordered" evidence="1">
    <location>
        <begin position="75"/>
        <end position="105"/>
    </location>
</feature>
<keyword evidence="3" id="KW-1185">Reference proteome</keyword>
<name>A0AAN6MIR3_9PEZI</name>
<feature type="region of interest" description="Disordered" evidence="1">
    <location>
        <begin position="291"/>
        <end position="311"/>
    </location>
</feature>
<evidence type="ECO:0000313" key="2">
    <source>
        <dbReference type="EMBL" id="KAK3901645.1"/>
    </source>
</evidence>
<evidence type="ECO:0000256" key="1">
    <source>
        <dbReference type="SAM" id="MobiDB-lite"/>
    </source>
</evidence>
<accession>A0AAN6MIR3</accession>
<feature type="region of interest" description="Disordered" evidence="1">
    <location>
        <begin position="29"/>
        <end position="53"/>
    </location>
</feature>
<reference evidence="2" key="2">
    <citation type="submission" date="2023-05" db="EMBL/GenBank/DDBJ databases">
        <authorList>
            <consortium name="Lawrence Berkeley National Laboratory"/>
            <person name="Steindorff A."/>
            <person name="Hensen N."/>
            <person name="Bonometti L."/>
            <person name="Westerberg I."/>
            <person name="Brannstrom I.O."/>
            <person name="Guillou S."/>
            <person name="Cros-Aarteil S."/>
            <person name="Calhoun S."/>
            <person name="Haridas S."/>
            <person name="Kuo A."/>
            <person name="Mondo S."/>
            <person name="Pangilinan J."/>
            <person name="Riley R."/>
            <person name="Labutti K."/>
            <person name="Andreopoulos B."/>
            <person name="Lipzen A."/>
            <person name="Chen C."/>
            <person name="Yanf M."/>
            <person name="Daum C."/>
            <person name="Ng V."/>
            <person name="Clum A."/>
            <person name="Ohm R."/>
            <person name="Martin F."/>
            <person name="Silar P."/>
            <person name="Natvig D."/>
            <person name="Lalanne C."/>
            <person name="Gautier V."/>
            <person name="Ament-Velasquez S.L."/>
            <person name="Kruys A."/>
            <person name="Hutchinson M.I."/>
            <person name="Powell A.J."/>
            <person name="Barry K."/>
            <person name="Miller A.N."/>
            <person name="Grigoriev I.V."/>
            <person name="Debuchy R."/>
            <person name="Gladieux P."/>
            <person name="Thoren M.H."/>
            <person name="Johannesson H."/>
        </authorList>
    </citation>
    <scope>NUCLEOTIDE SEQUENCE</scope>
    <source>
        <strain evidence="2">CBS 103.79</strain>
    </source>
</reference>
<organism evidence="2 3">
    <name type="scientific">Staphylotrichum tortipilum</name>
    <dbReference type="NCBI Taxonomy" id="2831512"/>
    <lineage>
        <taxon>Eukaryota</taxon>
        <taxon>Fungi</taxon>
        <taxon>Dikarya</taxon>
        <taxon>Ascomycota</taxon>
        <taxon>Pezizomycotina</taxon>
        <taxon>Sordariomycetes</taxon>
        <taxon>Sordariomycetidae</taxon>
        <taxon>Sordariales</taxon>
        <taxon>Chaetomiaceae</taxon>
        <taxon>Staphylotrichum</taxon>
    </lineage>
</organism>
<feature type="compositionally biased region" description="Low complexity" evidence="1">
    <location>
        <begin position="86"/>
        <end position="95"/>
    </location>
</feature>
<evidence type="ECO:0000313" key="3">
    <source>
        <dbReference type="Proteomes" id="UP001303889"/>
    </source>
</evidence>
<reference evidence="2" key="1">
    <citation type="journal article" date="2023" name="Mol. Phylogenet. Evol.">
        <title>Genome-scale phylogeny and comparative genomics of the fungal order Sordariales.</title>
        <authorList>
            <person name="Hensen N."/>
            <person name="Bonometti L."/>
            <person name="Westerberg I."/>
            <person name="Brannstrom I.O."/>
            <person name="Guillou S."/>
            <person name="Cros-Aarteil S."/>
            <person name="Calhoun S."/>
            <person name="Haridas S."/>
            <person name="Kuo A."/>
            <person name="Mondo S."/>
            <person name="Pangilinan J."/>
            <person name="Riley R."/>
            <person name="LaButti K."/>
            <person name="Andreopoulos B."/>
            <person name="Lipzen A."/>
            <person name="Chen C."/>
            <person name="Yan M."/>
            <person name="Daum C."/>
            <person name="Ng V."/>
            <person name="Clum A."/>
            <person name="Steindorff A."/>
            <person name="Ohm R.A."/>
            <person name="Martin F."/>
            <person name="Silar P."/>
            <person name="Natvig D.O."/>
            <person name="Lalanne C."/>
            <person name="Gautier V."/>
            <person name="Ament-Velasquez S.L."/>
            <person name="Kruys A."/>
            <person name="Hutchinson M.I."/>
            <person name="Powell A.J."/>
            <person name="Barry K."/>
            <person name="Miller A.N."/>
            <person name="Grigoriev I.V."/>
            <person name="Debuchy R."/>
            <person name="Gladieux P."/>
            <person name="Hiltunen Thoren M."/>
            <person name="Johannesson H."/>
        </authorList>
    </citation>
    <scope>NUCLEOTIDE SEQUENCE</scope>
    <source>
        <strain evidence="2">CBS 103.79</strain>
    </source>
</reference>
<feature type="region of interest" description="Disordered" evidence="1">
    <location>
        <begin position="385"/>
        <end position="443"/>
    </location>
</feature>
<feature type="compositionally biased region" description="Basic and acidic residues" evidence="1">
    <location>
        <begin position="32"/>
        <end position="52"/>
    </location>
</feature>
<protein>
    <submittedName>
        <fullName evidence="2">Uncharacterized protein</fullName>
    </submittedName>
</protein>
<proteinExistence type="predicted"/>
<dbReference type="EMBL" id="MU855565">
    <property type="protein sequence ID" value="KAK3901645.1"/>
    <property type="molecule type" value="Genomic_DNA"/>
</dbReference>
<feature type="compositionally biased region" description="Acidic residues" evidence="1">
    <location>
        <begin position="502"/>
        <end position="522"/>
    </location>
</feature>
<feature type="region of interest" description="Disordered" evidence="1">
    <location>
        <begin position="502"/>
        <end position="528"/>
    </location>
</feature>
<sequence>MPELLLQSALAASKTKQLVAEAARIKATCRAQHREPNDSQKHDGKVEGDGDNKSLVLCPPCYEGLLEALRARFLGSNVQPPPPDQPQTDQDQDPAQPQPPPAQPEEWFTQRHTFLSALEALLVSAKEYQVSPQAIDDRVREEQSRWYAERVRSALLRLLVEDPSGREAVFEKLEDMSAESDPVALAREVAEILRGGPLAVEEGTPATDLPEKLAAAEGEQEKMDVLQEAFFRDRDGAVPEDHQRYLVLLREQGLSMEQIVDRILEDRQTAIGAREQTAKLNQRLEELRRARAAHEAQKSRKAQRRESLAQQEVPDELYELPACTVCGGTPNSTDFFCCSICTILAGTGVQERQTIFCSKVCEEKGYAAHTKTHICSAAWDCTRAQQNPQPSSTATPPPPPPTATTSTTSPTGDANDTKPGGDDDEDTPMADAPPAPAPPVPPSPSGMLFCTECLTTLKQPTLWCSRACTEANFHSHREGVHLPERQKLELDVDDAAQLEYYSEDGKEEEENVEKGEDEEEGASGEAKRKLYRAKDIGALTTSLEEAVKGWEGKYRVQLHNAD</sequence>
<feature type="compositionally biased region" description="Pro residues" evidence="1">
    <location>
        <begin position="431"/>
        <end position="443"/>
    </location>
</feature>
<gene>
    <name evidence="2" type="ORF">C8A05DRAFT_34678</name>
</gene>
<dbReference type="AlphaFoldDB" id="A0AAN6MIR3"/>
<dbReference type="Proteomes" id="UP001303889">
    <property type="component" value="Unassembled WGS sequence"/>
</dbReference>